<dbReference type="Proteomes" id="UP000000709">
    <property type="component" value="Unassembled WGS sequence"/>
</dbReference>
<dbReference type="KEGG" id="spaa:SPAPADRAFT_143912"/>
<gene>
    <name evidence="2" type="ORF">SPAPADRAFT_143912</name>
</gene>
<dbReference type="AlphaFoldDB" id="G3AVU7"/>
<protein>
    <submittedName>
        <fullName evidence="2">Uncharacterized protein</fullName>
    </submittedName>
</protein>
<feature type="compositionally biased region" description="Polar residues" evidence="1">
    <location>
        <begin position="96"/>
        <end position="107"/>
    </location>
</feature>
<feature type="region of interest" description="Disordered" evidence="1">
    <location>
        <begin position="1"/>
        <end position="21"/>
    </location>
</feature>
<name>G3AVU7_SPAPN</name>
<dbReference type="eggNOG" id="ENOG502RPTN">
    <property type="taxonomic scope" value="Eukaryota"/>
</dbReference>
<dbReference type="RefSeq" id="XP_007377758.1">
    <property type="nucleotide sequence ID" value="XM_007377696.1"/>
</dbReference>
<dbReference type="OMA" id="TIQTTGH"/>
<evidence type="ECO:0000313" key="3">
    <source>
        <dbReference type="Proteomes" id="UP000000709"/>
    </source>
</evidence>
<evidence type="ECO:0000313" key="2">
    <source>
        <dbReference type="EMBL" id="EGW29992.1"/>
    </source>
</evidence>
<feature type="region of interest" description="Disordered" evidence="1">
    <location>
        <begin position="349"/>
        <end position="371"/>
    </location>
</feature>
<dbReference type="GeneID" id="18870584"/>
<dbReference type="HOGENOM" id="CLU_449478_0_0_1"/>
<organism evidence="3">
    <name type="scientific">Spathaspora passalidarum (strain NRRL Y-27907 / 11-Y1)</name>
    <dbReference type="NCBI Taxonomy" id="619300"/>
    <lineage>
        <taxon>Eukaryota</taxon>
        <taxon>Fungi</taxon>
        <taxon>Dikarya</taxon>
        <taxon>Ascomycota</taxon>
        <taxon>Saccharomycotina</taxon>
        <taxon>Pichiomycetes</taxon>
        <taxon>Debaryomycetaceae</taxon>
        <taxon>Spathaspora</taxon>
    </lineage>
</organism>
<dbReference type="OrthoDB" id="4022940at2759"/>
<keyword evidence="3" id="KW-1185">Reference proteome</keyword>
<sequence length="591" mass="65837">MEESNPSQSFYIQTNGSSSSRIHLPGVNKPSANVSSVGFNTLKKMATNSSSSSITTSSSTSRTNPLTKLFSKNKSVSSLLPQATSELSLKEGDDQSFLNDSNSSMLTYDSKKGGTNKFRISRRLKFKNKGKPDLTIQTTGHHGIRLPKKIVSSTSLNESNSGGTRKNSLGSPVSTFHSFFHRSHALSSPLEPTNSKAKIDEHTNNTRSALCLSSNSSNSYIADIKLASIYKFTDPNYSIDETEGTTDYALHKKMLLPADSFFQSRAHKNSQDGTIPVSDDSETESIPAISDFSKTNARFLGNLMNVIKPLFLVPIRKNSEAIIIHPYLGYSTEDIASFIKENLFEESKHSPETSISSPNKSKPKHKTGLNNLLTLPNDSAEDLDYFRAREISQDVQTLFIKCLTIFRKDITNMNFNDSKSKLPPPSTKGLVTDLSVSWQEISFGWTHFNKKIRFYILSLFEPLQGCFDTVSQYKFNSSSDFPPVNFEKELILAFRDAILVPFLLERKQKYFEFTGEDTVSDPESSYHTLFLDEQAFLKENSHLVSVLIDCFASISCHTLSGNGSLTADGEQFYVTEIIRKTFTWLSSLSLS</sequence>
<dbReference type="InParanoid" id="G3AVU7"/>
<evidence type="ECO:0000256" key="1">
    <source>
        <dbReference type="SAM" id="MobiDB-lite"/>
    </source>
</evidence>
<feature type="region of interest" description="Disordered" evidence="1">
    <location>
        <begin position="91"/>
        <end position="114"/>
    </location>
</feature>
<reference evidence="2 3" key="1">
    <citation type="journal article" date="2011" name="Proc. Natl. Acad. Sci. U.S.A.">
        <title>Comparative genomics of xylose-fermenting fungi for enhanced biofuel production.</title>
        <authorList>
            <person name="Wohlbach D.J."/>
            <person name="Kuo A."/>
            <person name="Sato T.K."/>
            <person name="Potts K.M."/>
            <person name="Salamov A.A."/>
            <person name="LaButti K.M."/>
            <person name="Sun H."/>
            <person name="Clum A."/>
            <person name="Pangilinan J.L."/>
            <person name="Lindquist E.A."/>
            <person name="Lucas S."/>
            <person name="Lapidus A."/>
            <person name="Jin M."/>
            <person name="Gunawan C."/>
            <person name="Balan V."/>
            <person name="Dale B.E."/>
            <person name="Jeffries T.W."/>
            <person name="Zinkel R."/>
            <person name="Barry K.W."/>
            <person name="Grigoriev I.V."/>
            <person name="Gasch A.P."/>
        </authorList>
    </citation>
    <scope>NUCLEOTIDE SEQUENCE [LARGE SCALE GENOMIC DNA]</scope>
    <source>
        <strain evidence="3">NRRL Y-27907 / 11-Y1</strain>
    </source>
</reference>
<feature type="compositionally biased region" description="Low complexity" evidence="1">
    <location>
        <begin position="47"/>
        <end position="63"/>
    </location>
</feature>
<accession>G3AVU7</accession>
<feature type="region of interest" description="Disordered" evidence="1">
    <location>
        <begin position="46"/>
        <end position="66"/>
    </location>
</feature>
<proteinExistence type="predicted"/>
<dbReference type="EMBL" id="GL996506">
    <property type="protein sequence ID" value="EGW29992.1"/>
    <property type="molecule type" value="Genomic_DNA"/>
</dbReference>